<evidence type="ECO:0000313" key="3">
    <source>
        <dbReference type="EMBL" id="MBL3688576.1"/>
    </source>
</evidence>
<accession>A0ABS1SK82</accession>
<dbReference type="InterPro" id="IPR048797">
    <property type="entry name" value="PvuRts1I-like_N"/>
</dbReference>
<evidence type="ECO:0000259" key="2">
    <source>
        <dbReference type="Pfam" id="PF21598"/>
    </source>
</evidence>
<evidence type="ECO:0000259" key="1">
    <source>
        <dbReference type="Pfam" id="PF18491"/>
    </source>
</evidence>
<dbReference type="EMBL" id="QYAD01000001">
    <property type="protein sequence ID" value="MBL3688576.1"/>
    <property type="molecule type" value="Genomic_DNA"/>
</dbReference>
<dbReference type="InterPro" id="IPR040674">
    <property type="entry name" value="PvuRts1I-like_SRA"/>
</dbReference>
<dbReference type="Pfam" id="PF21598">
    <property type="entry name" value="PvuRts1I-like_N"/>
    <property type="match status" value="1"/>
</dbReference>
<sequence length="343" mass="38252">MIDRLEYLSRTLSRTRRKDYENYVINAIWHRLSPEVRGQLKPVSQQSVRTEDGRQFYIDLYFPQLNLAIECDERFHEHNQLADAQRQASIITELRPVEHPDLFTTLTAIQANECEFLRVPVPAPADAETSNAGRAPEAVTVAQIDATIDAHVAEITRRTATADFVMWDDLDVANDPNAFYAGRDEFTVGDGVSFATIAEICNVLLGCSYRGIQRSWFTPAGLAGTRGTDRDYSAYRIWCPKLVGTVSDSFHWQNSLASDGQTIYTHRGDGGAVKEISPDRVTKSLTFAQVRNPVTREIGYRFVGVFERAAGPAGVINGATTEVHRRVGERFPKMPAADGTGEH</sequence>
<proteinExistence type="predicted"/>
<reference evidence="3 4" key="1">
    <citation type="submission" date="2018-09" db="EMBL/GenBank/DDBJ databases">
        <title>Comparative genomics of Leucobacter spp.</title>
        <authorList>
            <person name="Reis A.C."/>
            <person name="Kolvenbach B.A."/>
            <person name="Corvini P.F.X."/>
            <person name="Nunes O.C."/>
        </authorList>
    </citation>
    <scope>NUCLEOTIDE SEQUENCE [LARGE SCALE GENOMIC DNA]</scope>
    <source>
        <strain evidence="3 4">L-1</strain>
    </source>
</reference>
<organism evidence="3 4">
    <name type="scientific">Leucobacter chromiireducens subsp. chromiireducens</name>
    <dbReference type="NCBI Taxonomy" id="660067"/>
    <lineage>
        <taxon>Bacteria</taxon>
        <taxon>Bacillati</taxon>
        <taxon>Actinomycetota</taxon>
        <taxon>Actinomycetes</taxon>
        <taxon>Micrococcales</taxon>
        <taxon>Microbacteriaceae</taxon>
        <taxon>Leucobacter</taxon>
    </lineage>
</organism>
<dbReference type="Pfam" id="PF18491">
    <property type="entry name" value="SRA"/>
    <property type="match status" value="1"/>
</dbReference>
<dbReference type="RefSeq" id="WP_202380608.1">
    <property type="nucleotide sequence ID" value="NZ_BAAAMA010000003.1"/>
</dbReference>
<gene>
    <name evidence="3" type="ORF">D3226_01195</name>
</gene>
<feature type="domain" description="PvuRts1 I-like SET and RING associated" evidence="1">
    <location>
        <begin position="180"/>
        <end position="310"/>
    </location>
</feature>
<keyword evidence="4" id="KW-1185">Reference proteome</keyword>
<name>A0ABS1SK82_9MICO</name>
<evidence type="ECO:0000313" key="4">
    <source>
        <dbReference type="Proteomes" id="UP001646141"/>
    </source>
</evidence>
<evidence type="ECO:0008006" key="5">
    <source>
        <dbReference type="Google" id="ProtNLM"/>
    </source>
</evidence>
<comment type="caution">
    <text evidence="3">The sequence shown here is derived from an EMBL/GenBank/DDBJ whole genome shotgun (WGS) entry which is preliminary data.</text>
</comment>
<dbReference type="Proteomes" id="UP001646141">
    <property type="component" value="Unassembled WGS sequence"/>
</dbReference>
<feature type="domain" description="Restriction endonuclease PvuRts1 I-like N-terminal" evidence="2">
    <location>
        <begin position="6"/>
        <end position="121"/>
    </location>
</feature>
<protein>
    <recommendedName>
        <fullName evidence="5">SET and RING associated domain-containing protein</fullName>
    </recommendedName>
</protein>